<organism evidence="2 3">
    <name type="scientific">Candidatus Falkowbacteria bacterium CG10_big_fil_rev_8_21_14_0_10_37_14</name>
    <dbReference type="NCBI Taxonomy" id="1974561"/>
    <lineage>
        <taxon>Bacteria</taxon>
        <taxon>Candidatus Falkowiibacteriota</taxon>
    </lineage>
</organism>
<feature type="domain" description="Replication-associated protein ORF2/G2P" evidence="1">
    <location>
        <begin position="77"/>
        <end position="172"/>
    </location>
</feature>
<dbReference type="Proteomes" id="UP000228533">
    <property type="component" value="Unassembled WGS sequence"/>
</dbReference>
<name>A0A2M6WSD2_9BACT</name>
<evidence type="ECO:0000313" key="3">
    <source>
        <dbReference type="Proteomes" id="UP000228533"/>
    </source>
</evidence>
<dbReference type="EMBL" id="PFAM01000026">
    <property type="protein sequence ID" value="PIT95662.1"/>
    <property type="molecule type" value="Genomic_DNA"/>
</dbReference>
<accession>A0A2M6WSD2</accession>
<protein>
    <recommendedName>
        <fullName evidence="1">Replication-associated protein ORF2/G2P domain-containing protein</fullName>
    </recommendedName>
</protein>
<dbReference type="AlphaFoldDB" id="A0A2M6WSD2"/>
<reference evidence="3" key="1">
    <citation type="submission" date="2017-09" db="EMBL/GenBank/DDBJ databases">
        <title>Depth-based differentiation of microbial function through sediment-hosted aquifers and enrichment of novel symbionts in the deep terrestrial subsurface.</title>
        <authorList>
            <person name="Probst A.J."/>
            <person name="Ladd B."/>
            <person name="Jarett J.K."/>
            <person name="Geller-Mcgrath D.E."/>
            <person name="Sieber C.M.K."/>
            <person name="Emerson J.B."/>
            <person name="Anantharaman K."/>
            <person name="Thomas B.C."/>
            <person name="Malmstrom R."/>
            <person name="Stieglmeier M."/>
            <person name="Klingl A."/>
            <person name="Woyke T."/>
            <person name="Ryan C.M."/>
            <person name="Banfield J.F."/>
        </authorList>
    </citation>
    <scope>NUCLEOTIDE SEQUENCE [LARGE SCALE GENOMIC DNA]</scope>
</reference>
<evidence type="ECO:0000313" key="2">
    <source>
        <dbReference type="EMBL" id="PIT95662.1"/>
    </source>
</evidence>
<proteinExistence type="predicted"/>
<sequence>MAYSFCEKIIVSGKSVEISKSRRPSWGGYQTNREKSEPKQLDAFEEQKRKVLNKQKLHSRSKTKIKRLVNANTQWSKFFTLTFAENITDKTMANYLFTQFIKRLKYHFPEFNYLAVPERQKRGAIHYHLICNLGYVDYKFLFELWGYGRIELADIRSVKKIGAYISKYLTKGASEFCKKSFFCSRKIKRPIEIIGFRADIFKKKFLTGLEPIFTKQFYSEWTGIVDYSEYLLDFSPFPNGIFDRSVLSILPKQFLVIKI</sequence>
<dbReference type="InterPro" id="IPR056906">
    <property type="entry name" value="ORF2/G2P_dom"/>
</dbReference>
<gene>
    <name evidence="2" type="ORF">COT94_04590</name>
</gene>
<dbReference type="Pfam" id="PF23343">
    <property type="entry name" value="REP_ORF2-G2P"/>
    <property type="match status" value="1"/>
</dbReference>
<comment type="caution">
    <text evidence="2">The sequence shown here is derived from an EMBL/GenBank/DDBJ whole genome shotgun (WGS) entry which is preliminary data.</text>
</comment>
<evidence type="ECO:0000259" key="1">
    <source>
        <dbReference type="Pfam" id="PF23343"/>
    </source>
</evidence>